<dbReference type="RefSeq" id="WP_198476389.1">
    <property type="nucleotide sequence ID" value="NZ_JADGMQ010000005.1"/>
</dbReference>
<evidence type="ECO:0000256" key="4">
    <source>
        <dbReference type="ARBA" id="ARBA00022989"/>
    </source>
</evidence>
<feature type="transmembrane region" description="Helical" evidence="6">
    <location>
        <begin position="208"/>
        <end position="226"/>
    </location>
</feature>
<feature type="transmembrane region" description="Helical" evidence="6">
    <location>
        <begin position="18"/>
        <end position="37"/>
    </location>
</feature>
<dbReference type="Proteomes" id="UP000601789">
    <property type="component" value="Unassembled WGS sequence"/>
</dbReference>
<keyword evidence="2" id="KW-1003">Cell membrane</keyword>
<evidence type="ECO:0000256" key="1">
    <source>
        <dbReference type="ARBA" id="ARBA00004651"/>
    </source>
</evidence>
<gene>
    <name evidence="7" type="ORF">IOD40_09960</name>
</gene>
<protein>
    <submittedName>
        <fullName evidence="7">Cytochrome c oxidase assembly protein</fullName>
    </submittedName>
</protein>
<organism evidence="7 8">
    <name type="scientific">Aquamicrobium zhengzhouense</name>
    <dbReference type="NCBI Taxonomy" id="2781738"/>
    <lineage>
        <taxon>Bacteria</taxon>
        <taxon>Pseudomonadati</taxon>
        <taxon>Pseudomonadota</taxon>
        <taxon>Alphaproteobacteria</taxon>
        <taxon>Hyphomicrobiales</taxon>
        <taxon>Phyllobacteriaceae</taxon>
        <taxon>Aquamicrobium</taxon>
    </lineage>
</organism>
<evidence type="ECO:0000256" key="3">
    <source>
        <dbReference type="ARBA" id="ARBA00022692"/>
    </source>
</evidence>
<dbReference type="Pfam" id="PF09678">
    <property type="entry name" value="Caa3_CtaG"/>
    <property type="match status" value="1"/>
</dbReference>
<keyword evidence="4 6" id="KW-1133">Transmembrane helix</keyword>
<feature type="transmembrane region" description="Helical" evidence="6">
    <location>
        <begin position="75"/>
        <end position="92"/>
    </location>
</feature>
<name>A0ABS0SCM0_9HYPH</name>
<accession>A0ABS0SCM0</accession>
<comment type="subcellular location">
    <subcellularLocation>
        <location evidence="1">Cell membrane</location>
        <topology evidence="1">Multi-pass membrane protein</topology>
    </subcellularLocation>
</comment>
<evidence type="ECO:0000313" key="7">
    <source>
        <dbReference type="EMBL" id="MBI1620986.1"/>
    </source>
</evidence>
<evidence type="ECO:0000256" key="6">
    <source>
        <dbReference type="SAM" id="Phobius"/>
    </source>
</evidence>
<feature type="transmembrane region" description="Helical" evidence="6">
    <location>
        <begin position="49"/>
        <end position="69"/>
    </location>
</feature>
<feature type="transmembrane region" description="Helical" evidence="6">
    <location>
        <begin position="123"/>
        <end position="146"/>
    </location>
</feature>
<keyword evidence="5 6" id="KW-0472">Membrane</keyword>
<sequence length="239" mass="25795">MAQAYCGPAPEPHSLATAWNFDVVALSMSCALLCLFLSSGRRDGSLPLAAALGVFLILFVSPFCALTVALFSARVAHHVILIAIVAPLLALAFPRPNKLSLQFLVAIHALIVWLWHAPPVYDFAIASALPYWTMQVTLLGSAFLLWQRVLSPQTQLASALLALLATLVQMGMLGALLTFAREPLYQAHFSTTLPFGLTPHADQQLSGLIMWVPAALPYMVAAALLATRSLDRHRASATR</sequence>
<reference evidence="7 8" key="1">
    <citation type="submission" date="2020-10" db="EMBL/GenBank/DDBJ databases">
        <title>Aquamicrobium zhengzhouensis sp. nov., a exopolysaccharide producing bacterium isolated from farmland soil.</title>
        <authorList>
            <person name="Wang X."/>
        </authorList>
    </citation>
    <scope>NUCLEOTIDE SEQUENCE [LARGE SCALE GENOMIC DNA]</scope>
    <source>
        <strain evidence="8">cd-1</strain>
    </source>
</reference>
<feature type="transmembrane region" description="Helical" evidence="6">
    <location>
        <begin position="99"/>
        <end position="117"/>
    </location>
</feature>
<proteinExistence type="predicted"/>
<dbReference type="EMBL" id="JADGMQ010000005">
    <property type="protein sequence ID" value="MBI1620986.1"/>
    <property type="molecule type" value="Genomic_DNA"/>
</dbReference>
<evidence type="ECO:0000256" key="5">
    <source>
        <dbReference type="ARBA" id="ARBA00023136"/>
    </source>
</evidence>
<evidence type="ECO:0000313" key="8">
    <source>
        <dbReference type="Proteomes" id="UP000601789"/>
    </source>
</evidence>
<keyword evidence="8" id="KW-1185">Reference proteome</keyword>
<dbReference type="InterPro" id="IPR019108">
    <property type="entry name" value="Caa3_assmbl_CtaG-rel"/>
</dbReference>
<comment type="caution">
    <text evidence="7">The sequence shown here is derived from an EMBL/GenBank/DDBJ whole genome shotgun (WGS) entry which is preliminary data.</text>
</comment>
<evidence type="ECO:0000256" key="2">
    <source>
        <dbReference type="ARBA" id="ARBA00022475"/>
    </source>
</evidence>
<keyword evidence="3 6" id="KW-0812">Transmembrane</keyword>
<feature type="transmembrane region" description="Helical" evidence="6">
    <location>
        <begin position="158"/>
        <end position="180"/>
    </location>
</feature>